<dbReference type="InterPro" id="IPR011006">
    <property type="entry name" value="CheY-like_superfamily"/>
</dbReference>
<proteinExistence type="predicted"/>
<dbReference type="GO" id="GO:0009927">
    <property type="term" value="F:histidine phosphotransfer kinase activity"/>
    <property type="evidence" value="ECO:0007669"/>
    <property type="project" value="TreeGrafter"/>
</dbReference>
<dbReference type="PRINTS" id="PR00344">
    <property type="entry name" value="BCTRLSENSOR"/>
</dbReference>
<evidence type="ECO:0000256" key="4">
    <source>
        <dbReference type="ARBA" id="ARBA00022777"/>
    </source>
</evidence>
<dbReference type="InterPro" id="IPR036097">
    <property type="entry name" value="HisK_dim/P_sf"/>
</dbReference>
<dbReference type="EMBL" id="CDMZ01004694">
    <property type="protein sequence ID" value="CEM50533.1"/>
    <property type="molecule type" value="Genomic_DNA"/>
</dbReference>
<dbReference type="PhylomeDB" id="A0A0G4I136"/>
<feature type="domain" description="Response regulatory" evidence="9">
    <location>
        <begin position="718"/>
        <end position="888"/>
    </location>
</feature>
<keyword evidence="7" id="KW-0812">Transmembrane</keyword>
<dbReference type="AlphaFoldDB" id="A0A0G4I136"/>
<feature type="compositionally biased region" description="Basic and acidic residues" evidence="6">
    <location>
        <begin position="619"/>
        <end position="643"/>
    </location>
</feature>
<evidence type="ECO:0000256" key="1">
    <source>
        <dbReference type="ARBA" id="ARBA00000085"/>
    </source>
</evidence>
<evidence type="ECO:0000313" key="10">
    <source>
        <dbReference type="EMBL" id="CEM50533.1"/>
    </source>
</evidence>
<keyword evidence="4" id="KW-0418">Kinase</keyword>
<feature type="compositionally biased region" description="Basic and acidic residues" evidence="6">
    <location>
        <begin position="697"/>
        <end position="707"/>
    </location>
</feature>
<evidence type="ECO:0000256" key="3">
    <source>
        <dbReference type="ARBA" id="ARBA00022679"/>
    </source>
</evidence>
<keyword evidence="7" id="KW-1133">Transmembrane helix</keyword>
<gene>
    <name evidence="10" type="ORF">Cvel_10061</name>
</gene>
<evidence type="ECO:0000256" key="5">
    <source>
        <dbReference type="PROSITE-ProRule" id="PRU00169"/>
    </source>
</evidence>
<feature type="transmembrane region" description="Helical" evidence="7">
    <location>
        <begin position="132"/>
        <end position="151"/>
    </location>
</feature>
<dbReference type="EC" id="2.7.13.3" evidence="2"/>
<dbReference type="PANTHER" id="PTHR43047:SF66">
    <property type="entry name" value="HISKA"/>
    <property type="match status" value="1"/>
</dbReference>
<dbReference type="VEuPathDB" id="CryptoDB:Cvel_10061"/>
<evidence type="ECO:0000256" key="6">
    <source>
        <dbReference type="SAM" id="MobiDB-lite"/>
    </source>
</evidence>
<dbReference type="PANTHER" id="PTHR43047">
    <property type="entry name" value="TWO-COMPONENT HISTIDINE PROTEIN KINASE"/>
    <property type="match status" value="1"/>
</dbReference>
<reference evidence="10" key="1">
    <citation type="submission" date="2014-11" db="EMBL/GenBank/DDBJ databases">
        <authorList>
            <person name="Otto D Thomas"/>
            <person name="Naeem Raeece"/>
        </authorList>
    </citation>
    <scope>NUCLEOTIDE SEQUENCE</scope>
</reference>
<dbReference type="Gene3D" id="3.40.50.2300">
    <property type="match status" value="1"/>
</dbReference>
<name>A0A0G4I136_9ALVE</name>
<dbReference type="CDD" id="cd17546">
    <property type="entry name" value="REC_hyHK_CKI1_RcsC-like"/>
    <property type="match status" value="1"/>
</dbReference>
<feature type="transmembrane region" description="Helical" evidence="7">
    <location>
        <begin position="69"/>
        <end position="99"/>
    </location>
</feature>
<feature type="compositionally biased region" description="Basic and acidic residues" evidence="6">
    <location>
        <begin position="672"/>
        <end position="688"/>
    </location>
</feature>
<dbReference type="SMART" id="SM00448">
    <property type="entry name" value="REC"/>
    <property type="match status" value="1"/>
</dbReference>
<dbReference type="PROSITE" id="PS50110">
    <property type="entry name" value="RESPONSE_REGULATORY"/>
    <property type="match status" value="1"/>
</dbReference>
<organism evidence="10">
    <name type="scientific">Chromera velia CCMP2878</name>
    <dbReference type="NCBI Taxonomy" id="1169474"/>
    <lineage>
        <taxon>Eukaryota</taxon>
        <taxon>Sar</taxon>
        <taxon>Alveolata</taxon>
        <taxon>Colpodellida</taxon>
        <taxon>Chromeraceae</taxon>
        <taxon>Chromera</taxon>
    </lineage>
</organism>
<dbReference type="InterPro" id="IPR004358">
    <property type="entry name" value="Sig_transdc_His_kin-like_C"/>
</dbReference>
<dbReference type="InterPro" id="IPR001789">
    <property type="entry name" value="Sig_transdc_resp-reg_receiver"/>
</dbReference>
<dbReference type="InterPro" id="IPR036890">
    <property type="entry name" value="HATPase_C_sf"/>
</dbReference>
<feature type="compositionally biased region" description="Basic and acidic residues" evidence="6">
    <location>
        <begin position="810"/>
        <end position="831"/>
    </location>
</feature>
<feature type="transmembrane region" description="Helical" evidence="7">
    <location>
        <begin position="163"/>
        <end position="184"/>
    </location>
</feature>
<evidence type="ECO:0000256" key="7">
    <source>
        <dbReference type="SAM" id="Phobius"/>
    </source>
</evidence>
<dbReference type="Gene3D" id="3.30.565.10">
    <property type="entry name" value="Histidine kinase-like ATPase, C-terminal domain"/>
    <property type="match status" value="1"/>
</dbReference>
<keyword evidence="5" id="KW-0597">Phosphoprotein</keyword>
<dbReference type="GO" id="GO:0000155">
    <property type="term" value="F:phosphorelay sensor kinase activity"/>
    <property type="evidence" value="ECO:0007669"/>
    <property type="project" value="InterPro"/>
</dbReference>
<evidence type="ECO:0000259" key="9">
    <source>
        <dbReference type="PROSITE" id="PS50110"/>
    </source>
</evidence>
<dbReference type="SUPFAM" id="SSF52172">
    <property type="entry name" value="CheY-like"/>
    <property type="match status" value="1"/>
</dbReference>
<dbReference type="SUPFAM" id="SSF55874">
    <property type="entry name" value="ATPase domain of HSP90 chaperone/DNA topoisomerase II/histidine kinase"/>
    <property type="match status" value="1"/>
</dbReference>
<dbReference type="InterPro" id="IPR005467">
    <property type="entry name" value="His_kinase_dom"/>
</dbReference>
<dbReference type="GO" id="GO:0005886">
    <property type="term" value="C:plasma membrane"/>
    <property type="evidence" value="ECO:0007669"/>
    <property type="project" value="TreeGrafter"/>
</dbReference>
<dbReference type="Pfam" id="PF02518">
    <property type="entry name" value="HATPase_c"/>
    <property type="match status" value="1"/>
</dbReference>
<dbReference type="InterPro" id="IPR003594">
    <property type="entry name" value="HATPase_dom"/>
</dbReference>
<dbReference type="Gene3D" id="1.10.287.130">
    <property type="match status" value="1"/>
</dbReference>
<protein>
    <recommendedName>
        <fullName evidence="2">histidine kinase</fullName>
        <ecNumber evidence="2">2.7.13.3</ecNumber>
    </recommendedName>
</protein>
<dbReference type="Pfam" id="PF00072">
    <property type="entry name" value="Response_reg"/>
    <property type="match status" value="1"/>
</dbReference>
<dbReference type="PROSITE" id="PS50109">
    <property type="entry name" value="HIS_KIN"/>
    <property type="match status" value="1"/>
</dbReference>
<evidence type="ECO:0000259" key="8">
    <source>
        <dbReference type="PROSITE" id="PS50109"/>
    </source>
</evidence>
<feature type="compositionally biased region" description="Basic and acidic residues" evidence="6">
    <location>
        <begin position="485"/>
        <end position="506"/>
    </location>
</feature>
<dbReference type="SUPFAM" id="SSF47384">
    <property type="entry name" value="Homodimeric domain of signal transducing histidine kinase"/>
    <property type="match status" value="1"/>
</dbReference>
<accession>A0A0G4I136</accession>
<feature type="region of interest" description="Disordered" evidence="6">
    <location>
        <begin position="807"/>
        <end position="831"/>
    </location>
</feature>
<evidence type="ECO:0000256" key="2">
    <source>
        <dbReference type="ARBA" id="ARBA00012438"/>
    </source>
</evidence>
<keyword evidence="7" id="KW-0472">Membrane</keyword>
<sequence>MRFIGIFLCMKEAFWKKKGRSLYALASRRQQDEFRKTIRFVPVCRNIEAEFRLRAFAEQRRLLARPLRYIALVLVITSLAFVVTVGWGVTNVILILLYVGSLWLSMSELLGGRAGHSEDTQSLRTMEHGSCAAMMVAVGIGYPAWLTLLHLNPMEIAHNFGTCVFWSKAFLITLQYGDVCFWILQVTDSTLYVLVGHVILRGNVGFFPFVAGAVNHCLVAWGLRRLWSHTMIKLVEEMEKRQTAENNLKRFMAYTMHEMRNPLSGATLLTAEFIETLKTIIDECTNAPDPKCVYSLSLPITQKSEQREGLVFDLTNLSELVRMMARQLTKMKGVCDDVLNLERLESGRFPFIFKPENVRVWFLHLAGESGRMFDGPRAHPLFVFSPAGRRSVKKRPSVGEIELGQRAGTVFFTSSWDDPSDKEAQKVLSKYSIGTADFLRLEQVVVNLLSNARKFTPEGGSVHLRGQLSIATLEELKRAKREKKKEKEKEKEKEGQRTEEKERGPEGEEEMWGVLQVSVKDSGSGLRASDIPSLFRPYSQVRAGELQNGGGTGLGLCVCRSFVEAHQGGRIWVQSEGLGRGSEFFFEILLPLQRNSEGTTVDQRESKKEEQGEDETERTEEAKEEDDKGTEGETEKKEEDTQTKESAPLFFPQGVLDNKSPPRGEQGGQDGKGGDRNGQKTLDERENRGGSTQADIKPMEDSTLEVREKSPCFPESVDVLLVDDDRFCLLASSVVLRRMGYSTLSAESGEEAIKLVCGVCDENGQRAPPLHRFSLILLDNNMPGLTGPETAVKIREHFRLLEGGDETEAVENKEQTLREKGGAEQEKEKANERLGLNGRESGSHCLPLMVGCTGETSEATREAFMASGAVRVLHKPVRREDLEDLLTK</sequence>
<feature type="modified residue" description="4-aspartylphosphate" evidence="5">
    <location>
        <position position="779"/>
    </location>
</feature>
<feature type="domain" description="Histidine kinase" evidence="8">
    <location>
        <begin position="436"/>
        <end position="594"/>
    </location>
</feature>
<feature type="region of interest" description="Disordered" evidence="6">
    <location>
        <begin position="596"/>
        <end position="707"/>
    </location>
</feature>
<dbReference type="SMART" id="SM00387">
    <property type="entry name" value="HATPase_c"/>
    <property type="match status" value="1"/>
</dbReference>
<keyword evidence="3" id="KW-0808">Transferase</keyword>
<feature type="region of interest" description="Disordered" evidence="6">
    <location>
        <begin position="479"/>
        <end position="511"/>
    </location>
</feature>
<comment type="catalytic activity">
    <reaction evidence="1">
        <text>ATP + protein L-histidine = ADP + protein N-phospho-L-histidine.</text>
        <dbReference type="EC" id="2.7.13.3"/>
    </reaction>
</comment>